<reference evidence="5 6" key="1">
    <citation type="submission" date="2024-06" db="EMBL/GenBank/DDBJ databases">
        <title>A chromosome-level genome assembly of beet webworm, Loxostege sticticalis.</title>
        <authorList>
            <person name="Zhang Y."/>
        </authorList>
    </citation>
    <scope>NUCLEOTIDE SEQUENCE [LARGE SCALE GENOMIC DNA]</scope>
    <source>
        <strain evidence="5">AQ026</strain>
        <tissue evidence="5">Whole body</tissue>
    </source>
</reference>
<dbReference type="EMBL" id="JBEUOH010000011">
    <property type="protein sequence ID" value="KAL0881455.1"/>
    <property type="molecule type" value="Genomic_DNA"/>
</dbReference>
<dbReference type="InterPro" id="IPR007588">
    <property type="entry name" value="Znf_FLYWCH"/>
</dbReference>
<feature type="domain" description="FLYWCH-type" evidence="4">
    <location>
        <begin position="105"/>
        <end position="163"/>
    </location>
</feature>
<name>A0ABR3HY11_LOXSC</name>
<protein>
    <recommendedName>
        <fullName evidence="4">FLYWCH-type domain-containing protein</fullName>
    </recommendedName>
</protein>
<organism evidence="5 6">
    <name type="scientific">Loxostege sticticalis</name>
    <name type="common">Beet webworm moth</name>
    <dbReference type="NCBI Taxonomy" id="481309"/>
    <lineage>
        <taxon>Eukaryota</taxon>
        <taxon>Metazoa</taxon>
        <taxon>Ecdysozoa</taxon>
        <taxon>Arthropoda</taxon>
        <taxon>Hexapoda</taxon>
        <taxon>Insecta</taxon>
        <taxon>Pterygota</taxon>
        <taxon>Neoptera</taxon>
        <taxon>Endopterygota</taxon>
        <taxon>Lepidoptera</taxon>
        <taxon>Glossata</taxon>
        <taxon>Ditrysia</taxon>
        <taxon>Pyraloidea</taxon>
        <taxon>Crambidae</taxon>
        <taxon>Pyraustinae</taxon>
        <taxon>Loxostege</taxon>
    </lineage>
</organism>
<keyword evidence="2" id="KW-0863">Zinc-finger</keyword>
<evidence type="ECO:0000256" key="3">
    <source>
        <dbReference type="ARBA" id="ARBA00022833"/>
    </source>
</evidence>
<evidence type="ECO:0000256" key="2">
    <source>
        <dbReference type="ARBA" id="ARBA00022771"/>
    </source>
</evidence>
<proteinExistence type="predicted"/>
<comment type="caution">
    <text evidence="5">The sequence shown here is derived from an EMBL/GenBank/DDBJ whole genome shotgun (WGS) entry which is preliminary data.</text>
</comment>
<sequence length="276" mass="32120">MLNGYSFTNPSPMPGGERWYCSGRAKWNCSVCLHVNDDYELVCISNEHTHLPPVYDKTTDGLYIEKVPIHKSLLFIKNLFPESKEVIEYYLDEEEEEDPDDAPVFVESRAGTTLLQYKGYRYGKKYKTKRGTRWGCAINKNCSAFLILNRNDEITVANTRHEHGAAKRESHERIDENQDDAAVLITSRKGKEILLFRHYTYRRQYQKKNKSRWVCSNLKNCRASVFTDNNNYITSVYEKHCHPPPKYYTNPTNVIGALREPLITEEEGRLGDEFSQ</sequence>
<evidence type="ECO:0000313" key="5">
    <source>
        <dbReference type="EMBL" id="KAL0881455.1"/>
    </source>
</evidence>
<keyword evidence="3" id="KW-0862">Zinc</keyword>
<gene>
    <name evidence="5" type="ORF">ABMA27_001318</name>
</gene>
<keyword evidence="1" id="KW-0479">Metal-binding</keyword>
<accession>A0ABR3HY11</accession>
<evidence type="ECO:0000259" key="4">
    <source>
        <dbReference type="Pfam" id="PF04500"/>
    </source>
</evidence>
<evidence type="ECO:0000313" key="6">
    <source>
        <dbReference type="Proteomes" id="UP001549920"/>
    </source>
</evidence>
<feature type="domain" description="FLYWCH-type" evidence="4">
    <location>
        <begin position="185"/>
        <end position="242"/>
    </location>
</feature>
<keyword evidence="6" id="KW-1185">Reference proteome</keyword>
<dbReference type="Pfam" id="PF04500">
    <property type="entry name" value="FLYWCH"/>
    <property type="match status" value="2"/>
</dbReference>
<evidence type="ECO:0000256" key="1">
    <source>
        <dbReference type="ARBA" id="ARBA00022723"/>
    </source>
</evidence>
<dbReference type="Proteomes" id="UP001549920">
    <property type="component" value="Unassembled WGS sequence"/>
</dbReference>
<dbReference type="Gene3D" id="2.20.25.240">
    <property type="match status" value="3"/>
</dbReference>